<dbReference type="PATRIC" id="fig|229920.5.peg.2150"/>
<dbReference type="AlphaFoldDB" id="A0A0P6XD70"/>
<protein>
    <recommendedName>
        <fullName evidence="5">Aspartate racemase</fullName>
    </recommendedName>
</protein>
<keyword evidence="4" id="KW-1185">Reference proteome</keyword>
<evidence type="ECO:0000256" key="2">
    <source>
        <dbReference type="ARBA" id="ARBA00023235"/>
    </source>
</evidence>
<dbReference type="GO" id="GO:0047661">
    <property type="term" value="F:amino-acid racemase activity"/>
    <property type="evidence" value="ECO:0007669"/>
    <property type="project" value="InterPro"/>
</dbReference>
<evidence type="ECO:0000313" key="3">
    <source>
        <dbReference type="EMBL" id="KPL73158.1"/>
    </source>
</evidence>
<evidence type="ECO:0008006" key="5">
    <source>
        <dbReference type="Google" id="ProtNLM"/>
    </source>
</evidence>
<dbReference type="InterPro" id="IPR015942">
    <property type="entry name" value="Asp/Glu/hydantoin_racemase"/>
</dbReference>
<dbReference type="InterPro" id="IPR001920">
    <property type="entry name" value="Asp/Glu_race"/>
</dbReference>
<proteinExistence type="inferred from homology"/>
<dbReference type="OrthoDB" id="9803739at2"/>
<dbReference type="RefSeq" id="WP_062421542.1">
    <property type="nucleotide sequence ID" value="NZ_BBYA01000009.1"/>
</dbReference>
<reference evidence="3 4" key="1">
    <citation type="submission" date="2015-07" db="EMBL/GenBank/DDBJ databases">
        <title>Genome sequence of Leptolinea tardivitalis DSM 16556.</title>
        <authorList>
            <person name="Hemp J."/>
            <person name="Ward L.M."/>
            <person name="Pace L.A."/>
            <person name="Fischer W.W."/>
        </authorList>
    </citation>
    <scope>NUCLEOTIDE SEQUENCE [LARGE SCALE GENOMIC DNA]</scope>
    <source>
        <strain evidence="3 4">YMTK-2</strain>
    </source>
</reference>
<name>A0A0P6XD70_9CHLR</name>
<dbReference type="PANTHER" id="PTHR21198">
    <property type="entry name" value="GLUTAMATE RACEMASE"/>
    <property type="match status" value="1"/>
</dbReference>
<dbReference type="Pfam" id="PF01177">
    <property type="entry name" value="Asp_Glu_race"/>
    <property type="match status" value="1"/>
</dbReference>
<comment type="caution">
    <text evidence="3">The sequence shown here is derived from an EMBL/GenBank/DDBJ whole genome shotgun (WGS) entry which is preliminary data.</text>
</comment>
<dbReference type="STRING" id="229920.ADM99_02630"/>
<sequence length="230" mass="25674">MKTIGLLGGMSWQSTVHYYRIINEEVARRLGGLHSARILLSSVEFAEIEEMQHSNRWSDAGSILASQAVGLRNAGADFVLICANTMHKVADQVEKVSGLPVLHIADATAEAVKRADVKKVGLLGTRYTMEEDFYRLRLLEKHRLDVVIPEADDRIFVNRVIYEELCQGIINPESKKAYLRIIKDLADRGVGGIILGCTEIEMLITSEDFPLPLFPTTWIHAMAAVDRALE</sequence>
<organism evidence="3 4">
    <name type="scientific">Leptolinea tardivitalis</name>
    <dbReference type="NCBI Taxonomy" id="229920"/>
    <lineage>
        <taxon>Bacteria</taxon>
        <taxon>Bacillati</taxon>
        <taxon>Chloroflexota</taxon>
        <taxon>Anaerolineae</taxon>
        <taxon>Anaerolineales</taxon>
        <taxon>Anaerolineaceae</taxon>
        <taxon>Leptolinea</taxon>
    </lineage>
</organism>
<evidence type="ECO:0000313" key="4">
    <source>
        <dbReference type="Proteomes" id="UP000050430"/>
    </source>
</evidence>
<dbReference type="SUPFAM" id="SSF53681">
    <property type="entry name" value="Aspartate/glutamate racemase"/>
    <property type="match status" value="2"/>
</dbReference>
<dbReference type="Gene3D" id="3.40.50.1860">
    <property type="match status" value="2"/>
</dbReference>
<comment type="similarity">
    <text evidence="1">Belongs to the aspartate/glutamate racemases family.</text>
</comment>
<dbReference type="PANTHER" id="PTHR21198:SF7">
    <property type="entry name" value="ASPARTATE-GLUTAMATE RACEMASE FAMILY"/>
    <property type="match status" value="1"/>
</dbReference>
<gene>
    <name evidence="3" type="ORF">ADM99_02630</name>
</gene>
<accession>A0A0P6XD70</accession>
<dbReference type="NCBIfam" id="TIGR00035">
    <property type="entry name" value="asp_race"/>
    <property type="match status" value="1"/>
</dbReference>
<keyword evidence="2" id="KW-0413">Isomerase</keyword>
<dbReference type="InterPro" id="IPR004380">
    <property type="entry name" value="Asp_race"/>
</dbReference>
<dbReference type="EMBL" id="LGCK01000006">
    <property type="protein sequence ID" value="KPL73158.1"/>
    <property type="molecule type" value="Genomic_DNA"/>
</dbReference>
<evidence type="ECO:0000256" key="1">
    <source>
        <dbReference type="ARBA" id="ARBA00007847"/>
    </source>
</evidence>
<dbReference type="Proteomes" id="UP000050430">
    <property type="component" value="Unassembled WGS sequence"/>
</dbReference>